<name>A0A2M4B7H9_9DIPT</name>
<reference evidence="1" key="1">
    <citation type="submission" date="2018-01" db="EMBL/GenBank/DDBJ databases">
        <title>An insight into the sialome of Amazonian anophelines.</title>
        <authorList>
            <person name="Ribeiro J.M."/>
            <person name="Scarpassa V."/>
            <person name="Calvo E."/>
        </authorList>
    </citation>
    <scope>NUCLEOTIDE SEQUENCE</scope>
    <source>
        <tissue evidence="1">Salivary glands</tissue>
    </source>
</reference>
<dbReference type="EMBL" id="GGFK01015694">
    <property type="protein sequence ID" value="MBW49015.1"/>
    <property type="molecule type" value="Transcribed_RNA"/>
</dbReference>
<dbReference type="AlphaFoldDB" id="A0A2M4B7H9"/>
<accession>A0A2M4B7H9</accession>
<sequence>MLLRYRKPLLATTSISSLVSATRFPGPAPPRLWRSACQARNSQTDTFPLAFLNTTTTRPFLRHGRHPGPR</sequence>
<protein>
    <submittedName>
        <fullName evidence="1">Putative secreted protein</fullName>
    </submittedName>
</protein>
<organism evidence="1">
    <name type="scientific">Anopheles triannulatus</name>
    <dbReference type="NCBI Taxonomy" id="58253"/>
    <lineage>
        <taxon>Eukaryota</taxon>
        <taxon>Metazoa</taxon>
        <taxon>Ecdysozoa</taxon>
        <taxon>Arthropoda</taxon>
        <taxon>Hexapoda</taxon>
        <taxon>Insecta</taxon>
        <taxon>Pterygota</taxon>
        <taxon>Neoptera</taxon>
        <taxon>Endopterygota</taxon>
        <taxon>Diptera</taxon>
        <taxon>Nematocera</taxon>
        <taxon>Culicoidea</taxon>
        <taxon>Culicidae</taxon>
        <taxon>Anophelinae</taxon>
        <taxon>Anopheles</taxon>
    </lineage>
</organism>
<proteinExistence type="predicted"/>
<evidence type="ECO:0000313" key="1">
    <source>
        <dbReference type="EMBL" id="MBW49015.1"/>
    </source>
</evidence>